<comment type="similarity">
    <text evidence="1">Belongs to the bacterial solute-binding protein SsuA/TauA family.</text>
</comment>
<proteinExistence type="inferred from homology"/>
<evidence type="ECO:0000313" key="4">
    <source>
        <dbReference type="EMBL" id="MEA5361455.1"/>
    </source>
</evidence>
<keyword evidence="5" id="KW-1185">Reference proteome</keyword>
<dbReference type="PROSITE" id="PS51257">
    <property type="entry name" value="PROKAR_LIPOPROTEIN"/>
    <property type="match status" value="1"/>
</dbReference>
<name>A0ABU5R5F5_9PSEU</name>
<feature type="chain" id="PRO_5047298678" evidence="2">
    <location>
        <begin position="23"/>
        <end position="341"/>
    </location>
</feature>
<feature type="signal peptide" evidence="2">
    <location>
        <begin position="1"/>
        <end position="22"/>
    </location>
</feature>
<reference evidence="4 5" key="1">
    <citation type="submission" date="2023-12" db="EMBL/GenBank/DDBJ databases">
        <title>Amycolatopsis sp. V23-08.</title>
        <authorList>
            <person name="Somphong A."/>
        </authorList>
    </citation>
    <scope>NUCLEOTIDE SEQUENCE [LARGE SCALE GENOMIC DNA]</scope>
    <source>
        <strain evidence="4 5">V23-08</strain>
    </source>
</reference>
<dbReference type="Pfam" id="PF13379">
    <property type="entry name" value="NMT1_2"/>
    <property type="match status" value="1"/>
</dbReference>
<dbReference type="SMART" id="SM00062">
    <property type="entry name" value="PBPb"/>
    <property type="match status" value="1"/>
</dbReference>
<dbReference type="NCBIfam" id="TIGR01728">
    <property type="entry name" value="SsuA_fam"/>
    <property type="match status" value="1"/>
</dbReference>
<dbReference type="Gene3D" id="3.40.190.10">
    <property type="entry name" value="Periplasmic binding protein-like II"/>
    <property type="match status" value="2"/>
</dbReference>
<dbReference type="InterPro" id="IPR001638">
    <property type="entry name" value="Solute-binding_3/MltF_N"/>
</dbReference>
<evidence type="ECO:0000256" key="2">
    <source>
        <dbReference type="SAM" id="SignalP"/>
    </source>
</evidence>
<sequence length="341" mass="35369">MRLYKGIAVVAAALVLAGCGSAAKEAGPAVVPQAVSAADLAKVTLKVGDQKGGVKSLLTAAKGLDNLPYKIEWSTFTSGPPLLEAASAGAIDIGRVGNTPPIFAAAAKAKIAVVSVSKSNVEREAILVPDDSPLKDVASLKGKTVGVAKGSSAHGQLLNTLHNAGLSTKDIKISFLQPAEAYAAFTQHTIDAWAIWDPYTAQAQIEAKARVLADGRGSSNGLSFQTASTAALADPGKNSAIRDFVVRVVKAQKWADAHRSEWAAAWAKETGLKLEVAQKAVDAGRDLPAALDDSIVKSEQQLADAFTDDKTLPGKVDFAAYADRRFGPDLETARKTSGSNG</sequence>
<dbReference type="InterPro" id="IPR010067">
    <property type="entry name" value="ABC_SsuA_sub-bd"/>
</dbReference>
<evidence type="ECO:0000259" key="3">
    <source>
        <dbReference type="SMART" id="SM00062"/>
    </source>
</evidence>
<evidence type="ECO:0000313" key="5">
    <source>
        <dbReference type="Proteomes" id="UP001304298"/>
    </source>
</evidence>
<dbReference type="Proteomes" id="UP001304298">
    <property type="component" value="Unassembled WGS sequence"/>
</dbReference>
<dbReference type="EMBL" id="JAYFSI010000003">
    <property type="protein sequence ID" value="MEA5361455.1"/>
    <property type="molecule type" value="Genomic_DNA"/>
</dbReference>
<dbReference type="PANTHER" id="PTHR30024">
    <property type="entry name" value="ALIPHATIC SULFONATES-BINDING PROTEIN-RELATED"/>
    <property type="match status" value="1"/>
</dbReference>
<organism evidence="4 5">
    <name type="scientific">Amycolatopsis heterodermiae</name>
    <dbReference type="NCBI Taxonomy" id="3110235"/>
    <lineage>
        <taxon>Bacteria</taxon>
        <taxon>Bacillati</taxon>
        <taxon>Actinomycetota</taxon>
        <taxon>Actinomycetes</taxon>
        <taxon>Pseudonocardiales</taxon>
        <taxon>Pseudonocardiaceae</taxon>
        <taxon>Amycolatopsis</taxon>
    </lineage>
</organism>
<gene>
    <name evidence="4" type="ORF">VA596_18060</name>
</gene>
<protein>
    <submittedName>
        <fullName evidence="4">ABC transporter substrate-binding protein</fullName>
    </submittedName>
</protein>
<dbReference type="CDD" id="cd13558">
    <property type="entry name" value="PBP2_SsuA_like_2"/>
    <property type="match status" value="1"/>
</dbReference>
<dbReference type="SUPFAM" id="SSF53850">
    <property type="entry name" value="Periplasmic binding protein-like II"/>
    <property type="match status" value="1"/>
</dbReference>
<feature type="domain" description="Solute-binding protein family 3/N-terminal" evidence="3">
    <location>
        <begin position="44"/>
        <end position="258"/>
    </location>
</feature>
<comment type="caution">
    <text evidence="4">The sequence shown here is derived from an EMBL/GenBank/DDBJ whole genome shotgun (WGS) entry which is preliminary data.</text>
</comment>
<dbReference type="PANTHER" id="PTHR30024:SF48">
    <property type="entry name" value="ABC TRANSPORTER SUBSTRATE-BINDING PROTEIN"/>
    <property type="match status" value="1"/>
</dbReference>
<accession>A0ABU5R5F5</accession>
<evidence type="ECO:0000256" key="1">
    <source>
        <dbReference type="ARBA" id="ARBA00010742"/>
    </source>
</evidence>
<keyword evidence="2" id="KW-0732">Signal</keyword>
<dbReference type="RefSeq" id="WP_323328579.1">
    <property type="nucleotide sequence ID" value="NZ_JAYFSI010000003.1"/>
</dbReference>